<name>A0AAN9AG84_HALRR</name>
<dbReference type="InterPro" id="IPR001320">
    <property type="entry name" value="Iontro_rcpt_C"/>
</dbReference>
<dbReference type="InterPro" id="IPR052192">
    <property type="entry name" value="Insect_Ionotropic_Sensory_Rcpt"/>
</dbReference>
<sequence>MVPSFLSIWALLIPWTLIQASFGPWILNITYNDEMTKVRSSEKLLSFLLSGPLQDENLILIYNQVISNVVDINRVLHENSPSSASITTALQDEFIKDIYPTSFLRGENQVVIFIFGEVRTPFLNQLINETDWNPTYLILISADANSEASDLIEHNVVQRSTYICLFEWKKIRGHDKFNVYTSFPFIENGLRYLIGAWDPSSGLNFQRLFLDRFRTFNGAVLDLASWCDDFPLVYVNVSDDCVGCNLDALSIIGEKLNFTYTVEKMSADENWGALEDGVWTGMLGDLAYNGRHLVVNYFLVNYERWRDFDSTYPYHAEGFGFMVRKPSPLPRWRNIIYPFNSWMWGAILVCIVVVIFLFTSFLTGTSGRADDALKGSMWVLAGALRQSVVKDFDAEWQRVWLTFWWFGCFILTTAYTGNLIAYLTIPVYPMRVETTRELAADKLRITMQDYGEFVPEALKRSSDEDLYTIGLKLDLFPIEGPLELQYQPGIDRVMARSHTLLETYSYLMNLQVQFKVLQETYLMKTQIYSGHLAWFLPKNTPYTSKISSLLSRLNEVGIVPSLFQNHFRSVTASNQDDKKNLASDALGIEHLQGAFLFLIVGLAVSFIIFLGEFTCVRHLPKK</sequence>
<feature type="domain" description="Ionotropic glutamate receptor L-glutamate and glycine-binding" evidence="15">
    <location>
        <begin position="231"/>
        <end position="288"/>
    </location>
</feature>
<keyword evidence="3" id="KW-0813">Transport</keyword>
<keyword evidence="5 13" id="KW-0812">Transmembrane</keyword>
<feature type="signal peptide" evidence="14">
    <location>
        <begin position="1"/>
        <end position="20"/>
    </location>
</feature>
<evidence type="ECO:0000256" key="6">
    <source>
        <dbReference type="ARBA" id="ARBA00022989"/>
    </source>
</evidence>
<keyword evidence="6 13" id="KW-1133">Transmembrane helix</keyword>
<evidence type="ECO:0000259" key="15">
    <source>
        <dbReference type="SMART" id="SM00918"/>
    </source>
</evidence>
<evidence type="ECO:0000256" key="8">
    <source>
        <dbReference type="ARBA" id="ARBA00023136"/>
    </source>
</evidence>
<keyword evidence="10" id="KW-0325">Glycoprotein</keyword>
<proteinExistence type="inferred from homology"/>
<evidence type="ECO:0000256" key="3">
    <source>
        <dbReference type="ARBA" id="ARBA00022448"/>
    </source>
</evidence>
<evidence type="ECO:0000256" key="14">
    <source>
        <dbReference type="SAM" id="SignalP"/>
    </source>
</evidence>
<keyword evidence="11" id="KW-1071">Ligand-gated ion channel</keyword>
<keyword evidence="17" id="KW-1185">Reference proteome</keyword>
<evidence type="ECO:0000256" key="2">
    <source>
        <dbReference type="ARBA" id="ARBA00008685"/>
    </source>
</evidence>
<evidence type="ECO:0000256" key="1">
    <source>
        <dbReference type="ARBA" id="ARBA00004651"/>
    </source>
</evidence>
<dbReference type="Proteomes" id="UP001381693">
    <property type="component" value="Unassembled WGS sequence"/>
</dbReference>
<comment type="subcellular location">
    <subcellularLocation>
        <location evidence="1">Cell membrane</location>
        <topology evidence="1">Multi-pass membrane protein</topology>
    </subcellularLocation>
</comment>
<feature type="transmembrane region" description="Helical" evidence="13">
    <location>
        <begin position="342"/>
        <end position="364"/>
    </location>
</feature>
<evidence type="ECO:0000256" key="11">
    <source>
        <dbReference type="ARBA" id="ARBA00023286"/>
    </source>
</evidence>
<comment type="similarity">
    <text evidence="2">Belongs to the glutamate-gated ion channel (TC 1.A.10.1) family.</text>
</comment>
<feature type="transmembrane region" description="Helical" evidence="13">
    <location>
        <begin position="594"/>
        <end position="616"/>
    </location>
</feature>
<dbReference type="Gene3D" id="3.40.190.10">
    <property type="entry name" value="Periplasmic binding protein-like II"/>
    <property type="match status" value="1"/>
</dbReference>
<evidence type="ECO:0000256" key="9">
    <source>
        <dbReference type="ARBA" id="ARBA00023170"/>
    </source>
</evidence>
<dbReference type="GO" id="GO:0050906">
    <property type="term" value="P:detection of stimulus involved in sensory perception"/>
    <property type="evidence" value="ECO:0007669"/>
    <property type="project" value="UniProtKB-ARBA"/>
</dbReference>
<dbReference type="GO" id="GO:0015276">
    <property type="term" value="F:ligand-gated monoatomic ion channel activity"/>
    <property type="evidence" value="ECO:0007669"/>
    <property type="project" value="InterPro"/>
</dbReference>
<keyword evidence="4" id="KW-1003">Cell membrane</keyword>
<keyword evidence="12" id="KW-0407">Ion channel</keyword>
<dbReference type="Pfam" id="PF00060">
    <property type="entry name" value="Lig_chan"/>
    <property type="match status" value="1"/>
</dbReference>
<dbReference type="SMART" id="SM00918">
    <property type="entry name" value="Lig_chan-Glu_bd"/>
    <property type="match status" value="1"/>
</dbReference>
<feature type="chain" id="PRO_5042922624" description="Ionotropic glutamate receptor L-glutamate and glycine-binding domain-containing protein" evidence="14">
    <location>
        <begin position="21"/>
        <end position="622"/>
    </location>
</feature>
<evidence type="ECO:0000313" key="17">
    <source>
        <dbReference type="Proteomes" id="UP001381693"/>
    </source>
</evidence>
<evidence type="ECO:0000256" key="4">
    <source>
        <dbReference type="ARBA" id="ARBA00022475"/>
    </source>
</evidence>
<dbReference type="SUPFAM" id="SSF53850">
    <property type="entry name" value="Periplasmic binding protein-like II"/>
    <property type="match status" value="1"/>
</dbReference>
<evidence type="ECO:0000256" key="12">
    <source>
        <dbReference type="ARBA" id="ARBA00023303"/>
    </source>
</evidence>
<evidence type="ECO:0000313" key="16">
    <source>
        <dbReference type="EMBL" id="KAK7086323.1"/>
    </source>
</evidence>
<dbReference type="InterPro" id="IPR019594">
    <property type="entry name" value="Glu/Gly-bd"/>
</dbReference>
<dbReference type="Pfam" id="PF10613">
    <property type="entry name" value="Lig_chan-Glu_bd"/>
    <property type="match status" value="1"/>
</dbReference>
<evidence type="ECO:0000256" key="7">
    <source>
        <dbReference type="ARBA" id="ARBA00023065"/>
    </source>
</evidence>
<evidence type="ECO:0000256" key="5">
    <source>
        <dbReference type="ARBA" id="ARBA00022692"/>
    </source>
</evidence>
<protein>
    <recommendedName>
        <fullName evidence="15">Ionotropic glutamate receptor L-glutamate and glycine-binding domain-containing protein</fullName>
    </recommendedName>
</protein>
<comment type="caution">
    <text evidence="16">The sequence shown here is derived from an EMBL/GenBank/DDBJ whole genome shotgun (WGS) entry which is preliminary data.</text>
</comment>
<gene>
    <name evidence="16" type="ORF">SK128_012987</name>
</gene>
<dbReference type="AlphaFoldDB" id="A0AAN9AG84"/>
<keyword evidence="14" id="KW-0732">Signal</keyword>
<dbReference type="EMBL" id="JAXCGZ010000246">
    <property type="protein sequence ID" value="KAK7086323.1"/>
    <property type="molecule type" value="Genomic_DNA"/>
</dbReference>
<dbReference type="Gene3D" id="1.10.287.70">
    <property type="match status" value="1"/>
</dbReference>
<keyword evidence="7" id="KW-0406">Ion transport</keyword>
<organism evidence="16 17">
    <name type="scientific">Halocaridina rubra</name>
    <name type="common">Hawaiian red shrimp</name>
    <dbReference type="NCBI Taxonomy" id="373956"/>
    <lineage>
        <taxon>Eukaryota</taxon>
        <taxon>Metazoa</taxon>
        <taxon>Ecdysozoa</taxon>
        <taxon>Arthropoda</taxon>
        <taxon>Crustacea</taxon>
        <taxon>Multicrustacea</taxon>
        <taxon>Malacostraca</taxon>
        <taxon>Eumalacostraca</taxon>
        <taxon>Eucarida</taxon>
        <taxon>Decapoda</taxon>
        <taxon>Pleocyemata</taxon>
        <taxon>Caridea</taxon>
        <taxon>Atyoidea</taxon>
        <taxon>Atyidae</taxon>
        <taxon>Halocaridina</taxon>
    </lineage>
</organism>
<keyword evidence="8 13" id="KW-0472">Membrane</keyword>
<evidence type="ECO:0000256" key="13">
    <source>
        <dbReference type="SAM" id="Phobius"/>
    </source>
</evidence>
<dbReference type="PANTHER" id="PTHR42643">
    <property type="entry name" value="IONOTROPIC RECEPTOR 20A-RELATED"/>
    <property type="match status" value="1"/>
</dbReference>
<reference evidence="16 17" key="1">
    <citation type="submission" date="2023-11" db="EMBL/GenBank/DDBJ databases">
        <title>Halocaridina rubra genome assembly.</title>
        <authorList>
            <person name="Smith C."/>
        </authorList>
    </citation>
    <scope>NUCLEOTIDE SEQUENCE [LARGE SCALE GENOMIC DNA]</scope>
    <source>
        <strain evidence="16">EP-1</strain>
        <tissue evidence="16">Whole</tissue>
    </source>
</reference>
<evidence type="ECO:0000256" key="10">
    <source>
        <dbReference type="ARBA" id="ARBA00023180"/>
    </source>
</evidence>
<feature type="transmembrane region" description="Helical" evidence="13">
    <location>
        <begin position="403"/>
        <end position="425"/>
    </location>
</feature>
<keyword evidence="9" id="KW-0675">Receptor</keyword>
<accession>A0AAN9AG84</accession>
<dbReference type="PANTHER" id="PTHR42643:SF24">
    <property type="entry name" value="IONOTROPIC RECEPTOR 60A"/>
    <property type="match status" value="1"/>
</dbReference>
<dbReference type="GO" id="GO:0005886">
    <property type="term" value="C:plasma membrane"/>
    <property type="evidence" value="ECO:0007669"/>
    <property type="project" value="UniProtKB-SubCell"/>
</dbReference>